<feature type="binding site" evidence="5">
    <location>
        <position position="345"/>
    </location>
    <ligand>
        <name>NAD(+)</name>
        <dbReference type="ChEBI" id="CHEBI:57540"/>
    </ligand>
</feature>
<keyword evidence="12" id="KW-1185">Reference proteome</keyword>
<evidence type="ECO:0000256" key="8">
    <source>
        <dbReference type="RuleBase" id="RU000548"/>
    </source>
</evidence>
<dbReference type="Gene3D" id="3.40.50.1480">
    <property type="entry name" value="Adenosylhomocysteinase-like"/>
    <property type="match status" value="1"/>
</dbReference>
<gene>
    <name evidence="5 11" type="primary">ahcY</name>
    <name evidence="11" type="ORF">PHY01_42130</name>
</gene>
<feature type="binding site" evidence="5 6">
    <location>
        <position position="257"/>
    </location>
    <ligand>
        <name>substrate</name>
    </ligand>
</feature>
<name>A0A4Y3WV26_9PSEU</name>
<evidence type="ECO:0000256" key="1">
    <source>
        <dbReference type="ARBA" id="ARBA00007122"/>
    </source>
</evidence>
<feature type="binding site" evidence="5 7">
    <location>
        <begin position="224"/>
        <end position="226"/>
    </location>
    <ligand>
        <name>NAD(+)</name>
        <dbReference type="ChEBI" id="CHEBI:57540"/>
    </ligand>
</feature>
<keyword evidence="2 5" id="KW-0554">One-carbon metabolism</keyword>
<feature type="binding site" evidence="7">
    <location>
        <position position="421"/>
    </location>
    <ligand>
        <name>NAD(+)</name>
        <dbReference type="ChEBI" id="CHEBI:57540"/>
    </ligand>
</feature>
<dbReference type="GO" id="GO:0004013">
    <property type="term" value="F:adenosylhomocysteinase activity"/>
    <property type="evidence" value="ECO:0007669"/>
    <property type="project" value="UniProtKB-UniRule"/>
</dbReference>
<sequence>MTTVTPTGASRLQNRNGIDFAVADLALHEFGRKEIRLAENEMPGLMELRTEYAEARPLHGARIVGSLHMTVQTAVLIETLVSLGAEVRWVSCNIFSTQDHAAAATVVGPHGTPEEPKGVPVFAWKGETLEDYWWCTEQLFLFRDADGNVVGPNMILDDGGDATLLIHKGVEYEKTGVVPTVDDDDLTVSDEYRIILDTLRRSLADDPQRWTTVASDIRGVTEETTTGVHRLYQLAERGELLFPAINVNDSVTKSKFDNVYGIRHSLVDGLNRATDVLIGGKVALVCGFGDVGKGSAAALAGQGARVIVSEVDPICALQALLQGFQVATLDSVIEKADIVVTTTGNKDIITTEAMSRMKHQAIVANVGHFDNEIDVAGLGRIPGIIKINIKPQVDEWVFPDGHSIILLSEGRLMNLGNATGHPSFVMSNSFANQVIAQVELFTKHEEYNKDVYRLPKHLDEKVAKIHVLALGGELTKLTKDQAEYIGVDVEGPFKPEHYRY</sequence>
<dbReference type="GO" id="GO:0005829">
    <property type="term" value="C:cytosol"/>
    <property type="evidence" value="ECO:0007669"/>
    <property type="project" value="TreeGrafter"/>
</dbReference>
<dbReference type="NCBIfam" id="TIGR00936">
    <property type="entry name" value="ahcY"/>
    <property type="match status" value="1"/>
</dbReference>
<feature type="binding site" evidence="5 6">
    <location>
        <position position="253"/>
    </location>
    <ligand>
        <name>substrate</name>
    </ligand>
</feature>
<dbReference type="SUPFAM" id="SSF52283">
    <property type="entry name" value="Formate/glycerate dehydrogenase catalytic domain-like"/>
    <property type="match status" value="1"/>
</dbReference>
<feature type="binding site" evidence="5 6">
    <location>
        <position position="70"/>
    </location>
    <ligand>
        <name>substrate</name>
    </ligand>
</feature>
<feature type="domain" description="S-adenosyl-L-homocysteine hydrolase NAD binding" evidence="10">
    <location>
        <begin position="258"/>
        <end position="420"/>
    </location>
</feature>
<dbReference type="InterPro" id="IPR042172">
    <property type="entry name" value="Adenosylhomocyst_ase-like_sf"/>
</dbReference>
<dbReference type="PIRSF" id="PIRSF001109">
    <property type="entry name" value="Ad_hcy_hydrolase"/>
    <property type="match status" value="1"/>
</dbReference>
<dbReference type="InterPro" id="IPR036291">
    <property type="entry name" value="NAD(P)-bd_dom_sf"/>
</dbReference>
<dbReference type="GO" id="GO:0033353">
    <property type="term" value="P:S-adenosylmethionine cycle"/>
    <property type="evidence" value="ECO:0007669"/>
    <property type="project" value="TreeGrafter"/>
</dbReference>
<comment type="catalytic activity">
    <reaction evidence="5 8">
        <text>S-adenosyl-L-homocysteine + H2O = L-homocysteine + adenosine</text>
        <dbReference type="Rhea" id="RHEA:21708"/>
        <dbReference type="ChEBI" id="CHEBI:15377"/>
        <dbReference type="ChEBI" id="CHEBI:16335"/>
        <dbReference type="ChEBI" id="CHEBI:57856"/>
        <dbReference type="ChEBI" id="CHEBI:58199"/>
        <dbReference type="EC" id="3.13.2.1"/>
    </reaction>
</comment>
<comment type="similarity">
    <text evidence="1 5 9">Belongs to the adenosylhomocysteinase family.</text>
</comment>
<evidence type="ECO:0000259" key="10">
    <source>
        <dbReference type="SMART" id="SM00997"/>
    </source>
</evidence>
<dbReference type="SMART" id="SM00996">
    <property type="entry name" value="AdoHcyase"/>
    <property type="match status" value="1"/>
</dbReference>
<dbReference type="OrthoDB" id="9802717at2"/>
<accession>A0A4Y3WV26</accession>
<comment type="pathway">
    <text evidence="5 8">Amino-acid biosynthesis; L-homocysteine biosynthesis; L-homocysteine from S-adenosyl-L-homocysteine: step 1/1.</text>
</comment>
<dbReference type="NCBIfam" id="NF004005">
    <property type="entry name" value="PRK05476.2-3"/>
    <property type="match status" value="1"/>
</dbReference>
<dbReference type="FunFam" id="3.40.50.720:FF:000004">
    <property type="entry name" value="Adenosylhomocysteinase"/>
    <property type="match status" value="1"/>
</dbReference>
<feature type="binding site" evidence="5 6">
    <location>
        <position position="223"/>
    </location>
    <ligand>
        <name>substrate</name>
    </ligand>
</feature>
<feature type="binding site" evidence="5">
    <location>
        <begin position="287"/>
        <end position="292"/>
    </location>
    <ligand>
        <name>NAD(+)</name>
        <dbReference type="ChEBI" id="CHEBI:57540"/>
    </ligand>
</feature>
<dbReference type="HAMAP" id="MF_00563">
    <property type="entry name" value="AdoHcyase"/>
    <property type="match status" value="1"/>
</dbReference>
<dbReference type="GO" id="GO:0006730">
    <property type="term" value="P:one-carbon metabolic process"/>
    <property type="evidence" value="ECO:0007669"/>
    <property type="project" value="UniProtKB-UniRule"/>
</dbReference>
<evidence type="ECO:0000313" key="11">
    <source>
        <dbReference type="EMBL" id="GEC21930.1"/>
    </source>
</evidence>
<dbReference type="PANTHER" id="PTHR23420:SF0">
    <property type="entry name" value="ADENOSYLHOMOCYSTEINASE"/>
    <property type="match status" value="1"/>
</dbReference>
<dbReference type="Proteomes" id="UP000320338">
    <property type="component" value="Unassembled WGS sequence"/>
</dbReference>
<organism evidence="11 12">
    <name type="scientific">Pseudonocardia hydrocarbonoxydans</name>
    <dbReference type="NCBI Taxonomy" id="76726"/>
    <lineage>
        <taxon>Bacteria</taxon>
        <taxon>Bacillati</taxon>
        <taxon>Actinomycetota</taxon>
        <taxon>Actinomycetes</taxon>
        <taxon>Pseudonocardiales</taxon>
        <taxon>Pseudonocardiaceae</taxon>
        <taxon>Pseudonocardia</taxon>
    </lineage>
</organism>
<dbReference type="EC" id="3.13.2.1" evidence="5"/>
<comment type="cofactor">
    <cofactor evidence="5 7 8">
        <name>NAD(+)</name>
        <dbReference type="ChEBI" id="CHEBI:57540"/>
    </cofactor>
    <text evidence="5 7 8">Binds 1 NAD(+) per subunit.</text>
</comment>
<dbReference type="Gene3D" id="3.40.50.720">
    <property type="entry name" value="NAD(P)-binding Rossmann-like Domain"/>
    <property type="match status" value="1"/>
</dbReference>
<comment type="caution">
    <text evidence="5">Lacks conserved residue(s) required for the propagation of feature annotation.</text>
</comment>
<evidence type="ECO:0000256" key="9">
    <source>
        <dbReference type="RuleBase" id="RU004166"/>
    </source>
</evidence>
<comment type="function">
    <text evidence="5">May play a key role in the regulation of the intracellular concentration of adenosylhomocysteine.</text>
</comment>
<keyword evidence="5" id="KW-0963">Cytoplasm</keyword>
<dbReference type="InterPro" id="IPR015878">
    <property type="entry name" value="Ado_hCys_hydrolase_NAD-bd"/>
</dbReference>
<comment type="subcellular location">
    <subcellularLocation>
        <location evidence="5">Cytoplasm</location>
    </subcellularLocation>
</comment>
<keyword evidence="3 5" id="KW-0378">Hydrolase</keyword>
<dbReference type="CDD" id="cd00401">
    <property type="entry name" value="SAHH"/>
    <property type="match status" value="1"/>
</dbReference>
<protein>
    <recommendedName>
        <fullName evidence="5">Adenosylhomocysteinase</fullName>
        <ecNumber evidence="5">3.13.2.1</ecNumber>
    </recommendedName>
    <alternativeName>
        <fullName evidence="5">S-adenosyl-L-homocysteine hydrolase</fullName>
        <shortName evidence="5">AdoHcyase</shortName>
    </alternativeName>
</protein>
<evidence type="ECO:0000256" key="5">
    <source>
        <dbReference type="HAMAP-Rule" id="MF_00563"/>
    </source>
</evidence>
<dbReference type="PROSITE" id="PS00739">
    <property type="entry name" value="ADOHCYASE_2"/>
    <property type="match status" value="1"/>
</dbReference>
<dbReference type="EMBL" id="BJNG01000038">
    <property type="protein sequence ID" value="GEC21930.1"/>
    <property type="molecule type" value="Genomic_DNA"/>
</dbReference>
<proteinExistence type="inferred from homology"/>
<comment type="caution">
    <text evidence="11">The sequence shown here is derived from an EMBL/GenBank/DDBJ whole genome shotgun (WGS) entry which is preliminary data.</text>
</comment>
<evidence type="ECO:0000256" key="2">
    <source>
        <dbReference type="ARBA" id="ARBA00022563"/>
    </source>
</evidence>
<feature type="binding site" evidence="5 6">
    <location>
        <position position="158"/>
    </location>
    <ligand>
        <name>substrate</name>
    </ligand>
</feature>
<feature type="binding site" evidence="7">
    <location>
        <begin position="289"/>
        <end position="294"/>
    </location>
    <ligand>
        <name>NAD(+)</name>
        <dbReference type="ChEBI" id="CHEBI:57540"/>
    </ligand>
</feature>
<dbReference type="InterPro" id="IPR020082">
    <property type="entry name" value="S-Ado-L-homoCys_hydrolase_CS"/>
</dbReference>
<keyword evidence="4 5" id="KW-0520">NAD</keyword>
<dbReference type="SMART" id="SM00997">
    <property type="entry name" value="AdoHcyase_NAD"/>
    <property type="match status" value="1"/>
</dbReference>
<dbReference type="InterPro" id="IPR000043">
    <property type="entry name" value="Adenosylhomocysteinase-like"/>
</dbReference>
<reference evidence="11 12" key="1">
    <citation type="submission" date="2019-06" db="EMBL/GenBank/DDBJ databases">
        <title>Whole genome shotgun sequence of Pseudonocardia hydrocarbonoxydans NBRC 14498.</title>
        <authorList>
            <person name="Hosoyama A."/>
            <person name="Uohara A."/>
            <person name="Ohji S."/>
            <person name="Ichikawa N."/>
        </authorList>
    </citation>
    <scope>NUCLEOTIDE SEQUENCE [LARGE SCALE GENOMIC DNA]</scope>
    <source>
        <strain evidence="11 12">NBRC 14498</strain>
    </source>
</reference>
<evidence type="ECO:0000256" key="7">
    <source>
        <dbReference type="PIRSR" id="PIRSR001109-2"/>
    </source>
</evidence>
<dbReference type="Pfam" id="PF05221">
    <property type="entry name" value="AdoHcyase"/>
    <property type="match status" value="1"/>
</dbReference>
<feature type="binding site" evidence="5 7">
    <location>
        <position position="310"/>
    </location>
    <ligand>
        <name>NAD(+)</name>
        <dbReference type="ChEBI" id="CHEBI:57540"/>
    </ligand>
</feature>
<dbReference type="UniPathway" id="UPA00314">
    <property type="reaction ID" value="UER00076"/>
</dbReference>
<dbReference type="AlphaFoldDB" id="A0A4Y3WV26"/>
<evidence type="ECO:0000256" key="6">
    <source>
        <dbReference type="PIRSR" id="PIRSR001109-1"/>
    </source>
</evidence>
<evidence type="ECO:0000256" key="3">
    <source>
        <dbReference type="ARBA" id="ARBA00022801"/>
    </source>
</evidence>
<evidence type="ECO:0000256" key="4">
    <source>
        <dbReference type="ARBA" id="ARBA00023027"/>
    </source>
</evidence>
<dbReference type="GO" id="GO:0071269">
    <property type="term" value="P:L-homocysteine biosynthetic process"/>
    <property type="evidence" value="ECO:0007669"/>
    <property type="project" value="UniProtKB-UniRule"/>
</dbReference>
<evidence type="ECO:0000313" key="12">
    <source>
        <dbReference type="Proteomes" id="UP000320338"/>
    </source>
</evidence>
<feature type="binding site" evidence="5 7">
    <location>
        <position position="414"/>
    </location>
    <ligand>
        <name>NAD(+)</name>
        <dbReference type="ChEBI" id="CHEBI:57540"/>
    </ligand>
</feature>
<dbReference type="Pfam" id="PF00670">
    <property type="entry name" value="AdoHcyase_NAD"/>
    <property type="match status" value="1"/>
</dbReference>
<dbReference type="SUPFAM" id="SSF51735">
    <property type="entry name" value="NAD(P)-binding Rossmann-fold domains"/>
    <property type="match status" value="1"/>
</dbReference>
<dbReference type="PANTHER" id="PTHR23420">
    <property type="entry name" value="ADENOSYLHOMOCYSTEINASE"/>
    <property type="match status" value="1"/>
</dbReference>
<dbReference type="RefSeq" id="WP_141280968.1">
    <property type="nucleotide sequence ID" value="NZ_BAAARZ010000062.1"/>
</dbReference>
<feature type="binding site" evidence="5">
    <location>
        <position position="258"/>
    </location>
    <ligand>
        <name>NAD(+)</name>
        <dbReference type="ChEBI" id="CHEBI:57540"/>
    </ligand>
</feature>